<keyword evidence="3" id="KW-1003">Cell membrane</keyword>
<keyword evidence="6 9" id="KW-0472">Membrane</keyword>
<name>A0A3R7J7B3_9STRA</name>
<proteinExistence type="inferred from homology"/>
<dbReference type="InterPro" id="IPR002293">
    <property type="entry name" value="AA/rel_permease1"/>
</dbReference>
<evidence type="ECO:0000256" key="5">
    <source>
        <dbReference type="ARBA" id="ARBA00022989"/>
    </source>
</evidence>
<reference evidence="13 14" key="2">
    <citation type="submission" date="2018-07" db="EMBL/GenBank/DDBJ databases">
        <title>Genome sequencing of oomycete isolates from Chile give support for New Zealand origin for Phytophthora kernoviae and make available the first Nothophytophthora sp. genome.</title>
        <authorList>
            <person name="Studholme D.J."/>
            <person name="Sanfuentes E."/>
            <person name="Panda P."/>
            <person name="Hill R."/>
            <person name="Sambles C."/>
            <person name="Grant M."/>
            <person name="Williams N.M."/>
            <person name="Mcdougal R.L."/>
        </authorList>
    </citation>
    <scope>NUCLEOTIDE SEQUENCE [LARGE SCALE GENOMIC DNA]</scope>
    <source>
        <strain evidence="11">Chile2</strain>
        <strain evidence="12">Chile4</strain>
    </source>
</reference>
<dbReference type="Pfam" id="PF13520">
    <property type="entry name" value="AA_permease_2"/>
    <property type="match status" value="1"/>
</dbReference>
<keyword evidence="13" id="KW-1185">Reference proteome</keyword>
<evidence type="ECO:0008006" key="15">
    <source>
        <dbReference type="Google" id="ProtNLM"/>
    </source>
</evidence>
<dbReference type="Gene3D" id="1.20.1740.10">
    <property type="entry name" value="Amino acid/polyamine transporter I"/>
    <property type="match status" value="1"/>
</dbReference>
<evidence type="ECO:0000256" key="8">
    <source>
        <dbReference type="SAM" id="MobiDB-lite"/>
    </source>
</evidence>
<accession>A0A3R7J7B3</accession>
<feature type="region of interest" description="Disordered" evidence="8">
    <location>
        <begin position="531"/>
        <end position="567"/>
    </location>
</feature>
<evidence type="ECO:0000256" key="2">
    <source>
        <dbReference type="ARBA" id="ARBA00022448"/>
    </source>
</evidence>
<feature type="transmembrane region" description="Helical" evidence="9">
    <location>
        <begin position="255"/>
        <end position="283"/>
    </location>
</feature>
<feature type="transmembrane region" description="Helical" evidence="9">
    <location>
        <begin position="164"/>
        <end position="187"/>
    </location>
</feature>
<comment type="caution">
    <text evidence="11">The sequence shown here is derived from an EMBL/GenBank/DDBJ whole genome shotgun (WGS) entry which is preliminary data.</text>
</comment>
<keyword evidence="4 9" id="KW-0812">Transmembrane</keyword>
<evidence type="ECO:0000256" key="9">
    <source>
        <dbReference type="SAM" id="Phobius"/>
    </source>
</evidence>
<evidence type="ECO:0000313" key="10">
    <source>
        <dbReference type="EMBL" id="KAG2526937.1"/>
    </source>
</evidence>
<feature type="transmembrane region" description="Helical" evidence="9">
    <location>
        <begin position="140"/>
        <end position="158"/>
    </location>
</feature>
<evidence type="ECO:0000256" key="3">
    <source>
        <dbReference type="ARBA" id="ARBA00022475"/>
    </source>
</evidence>
<keyword evidence="5 9" id="KW-1133">Transmembrane helix</keyword>
<dbReference type="EMBL" id="MAYM02001644">
    <property type="protein sequence ID" value="RLN14152.1"/>
    <property type="molecule type" value="Genomic_DNA"/>
</dbReference>
<organism evidence="11 14">
    <name type="scientific">Phytophthora kernoviae</name>
    <dbReference type="NCBI Taxonomy" id="325452"/>
    <lineage>
        <taxon>Eukaryota</taxon>
        <taxon>Sar</taxon>
        <taxon>Stramenopiles</taxon>
        <taxon>Oomycota</taxon>
        <taxon>Peronosporomycetes</taxon>
        <taxon>Peronosporales</taxon>
        <taxon>Peronosporaceae</taxon>
        <taxon>Phytophthora</taxon>
    </lineage>
</organism>
<feature type="transmembrane region" description="Helical" evidence="9">
    <location>
        <begin position="21"/>
        <end position="40"/>
    </location>
</feature>
<dbReference type="PANTHER" id="PTHR45826:SF2">
    <property type="entry name" value="AMINO ACID TRANSPORTER"/>
    <property type="match status" value="1"/>
</dbReference>
<comment type="subcellular location">
    <subcellularLocation>
        <location evidence="1">Cell membrane</location>
        <topology evidence="1">Multi-pass membrane protein</topology>
    </subcellularLocation>
</comment>
<evidence type="ECO:0000313" key="11">
    <source>
        <dbReference type="EMBL" id="RLN14152.1"/>
    </source>
</evidence>
<feature type="transmembrane region" description="Helical" evidence="9">
    <location>
        <begin position="379"/>
        <end position="396"/>
    </location>
</feature>
<dbReference type="AlphaFoldDB" id="A0A3R7J7B3"/>
<evidence type="ECO:0000256" key="7">
    <source>
        <dbReference type="ARBA" id="ARBA00024041"/>
    </source>
</evidence>
<dbReference type="Proteomes" id="UP000285883">
    <property type="component" value="Unassembled WGS sequence"/>
</dbReference>
<feature type="transmembrane region" description="Helical" evidence="9">
    <location>
        <begin position="52"/>
        <end position="74"/>
    </location>
</feature>
<dbReference type="EMBL" id="JPWV03000063">
    <property type="protein sequence ID" value="KAG2526937.1"/>
    <property type="molecule type" value="Genomic_DNA"/>
</dbReference>
<evidence type="ECO:0000313" key="14">
    <source>
        <dbReference type="Proteomes" id="UP000285883"/>
    </source>
</evidence>
<evidence type="ECO:0000256" key="4">
    <source>
        <dbReference type="ARBA" id="ARBA00022692"/>
    </source>
</evidence>
<dbReference type="Proteomes" id="UP000785171">
    <property type="component" value="Unassembled WGS sequence"/>
</dbReference>
<feature type="transmembrane region" description="Helical" evidence="9">
    <location>
        <begin position="408"/>
        <end position="431"/>
    </location>
</feature>
<reference evidence="10" key="3">
    <citation type="submission" date="2020-06" db="EMBL/GenBank/DDBJ databases">
        <authorList>
            <person name="Studholme D.J."/>
        </authorList>
    </citation>
    <scope>NUCLEOTIDE SEQUENCE</scope>
    <source>
        <strain evidence="10">NZFS 2646</strain>
    </source>
</reference>
<feature type="transmembrane region" description="Helical" evidence="9">
    <location>
        <begin position="437"/>
        <end position="456"/>
    </location>
</feature>
<feature type="transmembrane region" description="Helical" evidence="9">
    <location>
        <begin position="86"/>
        <end position="105"/>
    </location>
</feature>
<dbReference type="STRING" id="325452.A0A3R7J7B3"/>
<gene>
    <name evidence="11" type="ORF">BBI17_002581</name>
    <name evidence="12" type="ORF">BBO99_00002637</name>
    <name evidence="10" type="ORF">JM16_002777</name>
</gene>
<sequence>MIEPSLSLYDRRQAGLVNHRRLGVVGIVSILYVYLCSGPIGSESIISSGGPLVGLLAILLYSLLVGFPFAYIVAELCSAFPEDGGFTIWVLHAFGPFWGFQVGYWSWIAGILRGALMPGTLLSLLATYFNIECKSVFVEYLTKAAIAIILSIPTFLGTCTVARLSIAVTVIILLFFTIFTIWALVNFSDIDDLLEIRRENIKYDADLHGVVASGETAIQWVTLFNSLFFKFKGINNASVFGGEVKNPAGTYLRAIVFTFVLMVVTYIVPITAGLTTDALPWLWLDRDSFPFFAYFVGGRFLRGLIQIAACCGSAATCMAAIYVKTFLVSGMGECGLVPTVLAKRSTRFQSPTNSALLTLLPMLVLLSLDFDHMLPMTNAYSSAVQLLIIMTIINLRRELPYIPRPIKVPGGVPMLCAIAVIPTFMFGYITFYAFSNLVSGILMLVFFIPGFVYAVNAIDSDEDEEKEDHSYVDIVTDGQSKLNDSSSLNAADEIDSDDDSISYSVNGSSSLLPAEASKAALDLCPAIDTSMLESDSESESEESSEESEADVDSDNYDSEYGESVGKPSNDCYLPSWETDYLPVDQVDGIIRTDMKELEVKKPWRSVFRCLDVPFGFRHRDDPFDIFFMRWDEFWHTHGRALLFVI</sequence>
<evidence type="ECO:0000313" key="12">
    <source>
        <dbReference type="EMBL" id="RLN82791.1"/>
    </source>
</evidence>
<evidence type="ECO:0000256" key="1">
    <source>
        <dbReference type="ARBA" id="ARBA00004651"/>
    </source>
</evidence>
<feature type="compositionally biased region" description="Acidic residues" evidence="8">
    <location>
        <begin position="534"/>
        <end position="560"/>
    </location>
</feature>
<protein>
    <recommendedName>
        <fullName evidence="15">Amino acid permease/ SLC12A domain-containing protein</fullName>
    </recommendedName>
</protein>
<dbReference type="GO" id="GO:0005886">
    <property type="term" value="C:plasma membrane"/>
    <property type="evidence" value="ECO:0007669"/>
    <property type="project" value="UniProtKB-SubCell"/>
</dbReference>
<dbReference type="Proteomes" id="UP000285624">
    <property type="component" value="Unassembled WGS sequence"/>
</dbReference>
<comment type="similarity">
    <text evidence="7">Belongs to the amino acid-polyamine-organocation (APC) superfamily. Polyamine:cation symporter (PHS) (TC 2.A.3.12) family.</text>
</comment>
<reference evidence="10" key="1">
    <citation type="journal article" date="2015" name="Genom Data">
        <title>Genome sequences of six Phytophthora species associated with forests in New Zealand.</title>
        <authorList>
            <person name="Studholme D.J."/>
            <person name="McDougal R.L."/>
            <person name="Sambles C."/>
            <person name="Hansen E."/>
            <person name="Hardy G."/>
            <person name="Grant M."/>
            <person name="Ganley R.J."/>
            <person name="Williams N.M."/>
        </authorList>
    </citation>
    <scope>NUCLEOTIDE SEQUENCE</scope>
    <source>
        <strain evidence="10">NZFS 2646</strain>
    </source>
</reference>
<evidence type="ECO:0000256" key="6">
    <source>
        <dbReference type="ARBA" id="ARBA00023136"/>
    </source>
</evidence>
<dbReference type="InterPro" id="IPR044566">
    <property type="entry name" value="RMV1-like"/>
</dbReference>
<dbReference type="GO" id="GO:0015203">
    <property type="term" value="F:polyamine transmembrane transporter activity"/>
    <property type="evidence" value="ECO:0007669"/>
    <property type="project" value="UniProtKB-ARBA"/>
</dbReference>
<evidence type="ECO:0000313" key="13">
    <source>
        <dbReference type="Proteomes" id="UP000285624"/>
    </source>
</evidence>
<keyword evidence="2" id="KW-0813">Transport</keyword>
<feature type="transmembrane region" description="Helical" evidence="9">
    <location>
        <begin position="111"/>
        <end position="131"/>
    </location>
</feature>
<dbReference type="PANTHER" id="PTHR45826">
    <property type="entry name" value="POLYAMINE TRANSPORTER PUT1"/>
    <property type="match status" value="1"/>
</dbReference>
<dbReference type="EMBL" id="MBDN02000046">
    <property type="protein sequence ID" value="RLN82791.1"/>
    <property type="molecule type" value="Genomic_DNA"/>
</dbReference>